<gene>
    <name evidence="2" type="ORF">EYF80_064336</name>
</gene>
<sequence>MGLIIDTRGGTHPQVHPLVQHPLAVELTQQAGGRDAEGGVGRGSPSARHVVEEVVPQLAEQRRAAQQGQRGAGLERDGIGDVGHIGITAALKGL</sequence>
<dbReference type="AlphaFoldDB" id="A0A4Z2E9U5"/>
<name>A0A4Z2E9U5_9TELE</name>
<reference evidence="2 3" key="1">
    <citation type="submission" date="2019-03" db="EMBL/GenBank/DDBJ databases">
        <title>First draft genome of Liparis tanakae, snailfish: a comprehensive survey of snailfish specific genes.</title>
        <authorList>
            <person name="Kim W."/>
            <person name="Song I."/>
            <person name="Jeong J.-H."/>
            <person name="Kim D."/>
            <person name="Kim S."/>
            <person name="Ryu S."/>
            <person name="Song J.Y."/>
            <person name="Lee S.K."/>
        </authorList>
    </citation>
    <scope>NUCLEOTIDE SEQUENCE [LARGE SCALE GENOMIC DNA]</scope>
    <source>
        <tissue evidence="2">Muscle</tissue>
    </source>
</reference>
<protein>
    <submittedName>
        <fullName evidence="2">Uncharacterized protein</fullName>
    </submittedName>
</protein>
<dbReference type="EMBL" id="SRLO01012285">
    <property type="protein sequence ID" value="TNN25535.1"/>
    <property type="molecule type" value="Genomic_DNA"/>
</dbReference>
<accession>A0A4Z2E9U5</accession>
<keyword evidence="3" id="KW-1185">Reference proteome</keyword>
<organism evidence="2 3">
    <name type="scientific">Liparis tanakae</name>
    <name type="common">Tanaka's snailfish</name>
    <dbReference type="NCBI Taxonomy" id="230148"/>
    <lineage>
        <taxon>Eukaryota</taxon>
        <taxon>Metazoa</taxon>
        <taxon>Chordata</taxon>
        <taxon>Craniata</taxon>
        <taxon>Vertebrata</taxon>
        <taxon>Euteleostomi</taxon>
        <taxon>Actinopterygii</taxon>
        <taxon>Neopterygii</taxon>
        <taxon>Teleostei</taxon>
        <taxon>Neoteleostei</taxon>
        <taxon>Acanthomorphata</taxon>
        <taxon>Eupercaria</taxon>
        <taxon>Perciformes</taxon>
        <taxon>Cottioidei</taxon>
        <taxon>Cottales</taxon>
        <taxon>Liparidae</taxon>
        <taxon>Liparis</taxon>
    </lineage>
</organism>
<comment type="caution">
    <text evidence="2">The sequence shown here is derived from an EMBL/GenBank/DDBJ whole genome shotgun (WGS) entry which is preliminary data.</text>
</comment>
<proteinExistence type="predicted"/>
<evidence type="ECO:0000313" key="2">
    <source>
        <dbReference type="EMBL" id="TNN25535.1"/>
    </source>
</evidence>
<evidence type="ECO:0000313" key="3">
    <source>
        <dbReference type="Proteomes" id="UP000314294"/>
    </source>
</evidence>
<feature type="region of interest" description="Disordered" evidence="1">
    <location>
        <begin position="60"/>
        <end position="79"/>
    </location>
</feature>
<evidence type="ECO:0000256" key="1">
    <source>
        <dbReference type="SAM" id="MobiDB-lite"/>
    </source>
</evidence>
<dbReference type="Proteomes" id="UP000314294">
    <property type="component" value="Unassembled WGS sequence"/>
</dbReference>